<name>A0A090FXS3_MESPL</name>
<organism evidence="2 3">
    <name type="scientific">Mesorhizobium plurifarium</name>
    <dbReference type="NCBI Taxonomy" id="69974"/>
    <lineage>
        <taxon>Bacteria</taxon>
        <taxon>Pseudomonadati</taxon>
        <taxon>Pseudomonadota</taxon>
        <taxon>Alphaproteobacteria</taxon>
        <taxon>Hyphomicrobiales</taxon>
        <taxon>Phyllobacteriaceae</taxon>
        <taxon>Mesorhizobium</taxon>
    </lineage>
</organism>
<gene>
    <name evidence="2" type="ORF">MPL3365_140173</name>
</gene>
<accession>A0A090FXS3</accession>
<feature type="region of interest" description="Disordered" evidence="1">
    <location>
        <begin position="112"/>
        <end position="165"/>
    </location>
</feature>
<dbReference type="Proteomes" id="UP000046122">
    <property type="component" value="Unassembled WGS sequence"/>
</dbReference>
<dbReference type="EMBL" id="CCNE01000006">
    <property type="protein sequence ID" value="CDX52031.1"/>
    <property type="molecule type" value="Genomic_DNA"/>
</dbReference>
<evidence type="ECO:0000313" key="3">
    <source>
        <dbReference type="Proteomes" id="UP000046122"/>
    </source>
</evidence>
<dbReference type="AlphaFoldDB" id="A0A090FXS3"/>
<proteinExistence type="predicted"/>
<evidence type="ECO:0000256" key="1">
    <source>
        <dbReference type="SAM" id="MobiDB-lite"/>
    </source>
</evidence>
<reference evidence="2 3" key="1">
    <citation type="submission" date="2014-08" db="EMBL/GenBank/DDBJ databases">
        <authorList>
            <person name="Moulin Lionel"/>
        </authorList>
    </citation>
    <scope>NUCLEOTIDE SEQUENCE [LARGE SCALE GENOMIC DNA]</scope>
</reference>
<sequence>MSQVAFPRPGGCWSCGDRSIDRDGGFFSAGAIQIKMRGRGMLGPRGRSFGLERFGADPRALVSHIAARETLGMSIRKLFKVASTDKLHLVAASTDPEQKLFHDSRKICVAGGLGRSRGPQALSRKLCATGGQVRRPHGRRPSGNRRRPGGWPESDGRGRNPIGSS</sequence>
<feature type="compositionally biased region" description="Basic residues" evidence="1">
    <location>
        <begin position="134"/>
        <end position="148"/>
    </location>
</feature>
<evidence type="ECO:0000313" key="2">
    <source>
        <dbReference type="EMBL" id="CDX52031.1"/>
    </source>
</evidence>
<protein>
    <submittedName>
        <fullName evidence="2">Uncharacterized protein</fullName>
    </submittedName>
</protein>